<dbReference type="EnsemblProtists" id="EKX38597">
    <property type="protein sequence ID" value="EKX38597"/>
    <property type="gene ID" value="GUITHDRAFT_115369"/>
</dbReference>
<evidence type="ECO:0000313" key="4">
    <source>
        <dbReference type="EnsemblProtists" id="EKX38597"/>
    </source>
</evidence>
<dbReference type="Proteomes" id="UP000011087">
    <property type="component" value="Unassembled WGS sequence"/>
</dbReference>
<dbReference type="HOGENOM" id="CLU_744864_0_0_1"/>
<accession>L1IR69</accession>
<feature type="signal peptide" evidence="2">
    <location>
        <begin position="1"/>
        <end position="24"/>
    </location>
</feature>
<dbReference type="RefSeq" id="XP_005825577.1">
    <property type="nucleotide sequence ID" value="XM_005825520.1"/>
</dbReference>
<dbReference type="EMBL" id="JH993047">
    <property type="protein sequence ID" value="EKX38597.1"/>
    <property type="molecule type" value="Genomic_DNA"/>
</dbReference>
<dbReference type="GeneID" id="17295274"/>
<keyword evidence="2" id="KW-0732">Signal</keyword>
<evidence type="ECO:0000256" key="2">
    <source>
        <dbReference type="SAM" id="SignalP"/>
    </source>
</evidence>
<evidence type="ECO:0000256" key="1">
    <source>
        <dbReference type="SAM" id="MobiDB-lite"/>
    </source>
</evidence>
<name>L1IR69_GUITC</name>
<feature type="compositionally biased region" description="Basic and acidic residues" evidence="1">
    <location>
        <begin position="258"/>
        <end position="288"/>
    </location>
</feature>
<gene>
    <name evidence="3" type="ORF">GUITHDRAFT_115369</name>
</gene>
<feature type="compositionally biased region" description="Low complexity" evidence="1">
    <location>
        <begin position="239"/>
        <end position="257"/>
    </location>
</feature>
<feature type="chain" id="PRO_5008770324" evidence="2">
    <location>
        <begin position="25"/>
        <end position="372"/>
    </location>
</feature>
<reference evidence="5" key="2">
    <citation type="submission" date="2012-11" db="EMBL/GenBank/DDBJ databases">
        <authorList>
            <person name="Kuo A."/>
            <person name="Curtis B.A."/>
            <person name="Tanifuji G."/>
            <person name="Burki F."/>
            <person name="Gruber A."/>
            <person name="Irimia M."/>
            <person name="Maruyama S."/>
            <person name="Arias M.C."/>
            <person name="Ball S.G."/>
            <person name="Gile G.H."/>
            <person name="Hirakawa Y."/>
            <person name="Hopkins J.F."/>
            <person name="Rensing S.A."/>
            <person name="Schmutz J."/>
            <person name="Symeonidi A."/>
            <person name="Elias M."/>
            <person name="Eveleigh R.J."/>
            <person name="Herman E.K."/>
            <person name="Klute M.J."/>
            <person name="Nakayama T."/>
            <person name="Obornik M."/>
            <person name="Reyes-Prieto A."/>
            <person name="Armbrust E.V."/>
            <person name="Aves S.J."/>
            <person name="Beiko R.G."/>
            <person name="Coutinho P."/>
            <person name="Dacks J.B."/>
            <person name="Durnford D.G."/>
            <person name="Fast N.M."/>
            <person name="Green B.R."/>
            <person name="Grisdale C."/>
            <person name="Hempe F."/>
            <person name="Henrissat B."/>
            <person name="Hoppner M.P."/>
            <person name="Ishida K.-I."/>
            <person name="Kim E."/>
            <person name="Koreny L."/>
            <person name="Kroth P.G."/>
            <person name="Liu Y."/>
            <person name="Malik S.-B."/>
            <person name="Maier U.G."/>
            <person name="McRose D."/>
            <person name="Mock T."/>
            <person name="Neilson J.A."/>
            <person name="Onodera N.T."/>
            <person name="Poole A.M."/>
            <person name="Pritham E.J."/>
            <person name="Richards T.A."/>
            <person name="Rocap G."/>
            <person name="Roy S.W."/>
            <person name="Sarai C."/>
            <person name="Schaack S."/>
            <person name="Shirato S."/>
            <person name="Slamovits C.H."/>
            <person name="Spencer D.F."/>
            <person name="Suzuki S."/>
            <person name="Worden A.Z."/>
            <person name="Zauner S."/>
            <person name="Barry K."/>
            <person name="Bell C."/>
            <person name="Bharti A.K."/>
            <person name="Crow J.A."/>
            <person name="Grimwood J."/>
            <person name="Kramer R."/>
            <person name="Lindquist E."/>
            <person name="Lucas S."/>
            <person name="Salamov A."/>
            <person name="McFadden G.I."/>
            <person name="Lane C.E."/>
            <person name="Keeling P.J."/>
            <person name="Gray M.W."/>
            <person name="Grigoriev I.V."/>
            <person name="Archibald J.M."/>
        </authorList>
    </citation>
    <scope>NUCLEOTIDE SEQUENCE</scope>
    <source>
        <strain evidence="5">CCMP2712</strain>
    </source>
</reference>
<feature type="compositionally biased region" description="Polar residues" evidence="1">
    <location>
        <begin position="326"/>
        <end position="342"/>
    </location>
</feature>
<dbReference type="AlphaFoldDB" id="L1IR69"/>
<feature type="compositionally biased region" description="Acidic residues" evidence="1">
    <location>
        <begin position="215"/>
        <end position="228"/>
    </location>
</feature>
<organism evidence="3">
    <name type="scientific">Guillardia theta (strain CCMP2712)</name>
    <name type="common">Cryptophyte</name>
    <dbReference type="NCBI Taxonomy" id="905079"/>
    <lineage>
        <taxon>Eukaryota</taxon>
        <taxon>Cryptophyceae</taxon>
        <taxon>Pyrenomonadales</taxon>
        <taxon>Geminigeraceae</taxon>
        <taxon>Guillardia</taxon>
    </lineage>
</organism>
<feature type="compositionally biased region" description="Polar residues" evidence="1">
    <location>
        <begin position="150"/>
        <end position="170"/>
    </location>
</feature>
<keyword evidence="5" id="KW-1185">Reference proteome</keyword>
<feature type="compositionally biased region" description="Basic and acidic residues" evidence="1">
    <location>
        <begin position="182"/>
        <end position="200"/>
    </location>
</feature>
<evidence type="ECO:0000313" key="3">
    <source>
        <dbReference type="EMBL" id="EKX38597.1"/>
    </source>
</evidence>
<sequence>MSRRHVVQILQGLVLLSFLLLVSGEGCCMFALGETNVRLLDSFKLQLPQNSWPSDVAENPLLMAIDSASLQQIPAGCKPFGPVWLISPAIGLKASAVVNLPLIKLLNRSSEWQRIGVWQNQSSSAVSTTADALGVFGVFSIDSQVVISANPQDSTSNSQAEGSSDTSESYRQSEEEEEDDEERKTDSAERVMKDKRKKEEQEQEEEEDRKGRNDDSDDKEEEEEEDGWVNDQSKDQKASASQRSESDDSSSPPSTDRVSSRRSLEGEKEEEGEKEKGEEGGGGKREGDSNGSPAVSAEGERRGEGGGGLDSSFNESSLLEPAAVNMTRQPSPHTLEIESTLTRLRKTRESALNFQSRTRQDLSRAHQGHLGR</sequence>
<feature type="region of interest" description="Disordered" evidence="1">
    <location>
        <begin position="150"/>
        <end position="372"/>
    </location>
</feature>
<reference evidence="4" key="3">
    <citation type="submission" date="2016-03" db="UniProtKB">
        <authorList>
            <consortium name="EnsemblProtists"/>
        </authorList>
    </citation>
    <scope>IDENTIFICATION</scope>
</reference>
<protein>
    <submittedName>
        <fullName evidence="3 4">Uncharacterized protein</fullName>
    </submittedName>
</protein>
<dbReference type="PaxDb" id="55529-EKX38597"/>
<dbReference type="KEGG" id="gtt:GUITHDRAFT_115369"/>
<reference evidence="3 5" key="1">
    <citation type="journal article" date="2012" name="Nature">
        <title>Algal genomes reveal evolutionary mosaicism and the fate of nucleomorphs.</title>
        <authorList>
            <consortium name="DOE Joint Genome Institute"/>
            <person name="Curtis B.A."/>
            <person name="Tanifuji G."/>
            <person name="Burki F."/>
            <person name="Gruber A."/>
            <person name="Irimia M."/>
            <person name="Maruyama S."/>
            <person name="Arias M.C."/>
            <person name="Ball S.G."/>
            <person name="Gile G.H."/>
            <person name="Hirakawa Y."/>
            <person name="Hopkins J.F."/>
            <person name="Kuo A."/>
            <person name="Rensing S.A."/>
            <person name="Schmutz J."/>
            <person name="Symeonidi A."/>
            <person name="Elias M."/>
            <person name="Eveleigh R.J."/>
            <person name="Herman E.K."/>
            <person name="Klute M.J."/>
            <person name="Nakayama T."/>
            <person name="Obornik M."/>
            <person name="Reyes-Prieto A."/>
            <person name="Armbrust E.V."/>
            <person name="Aves S.J."/>
            <person name="Beiko R.G."/>
            <person name="Coutinho P."/>
            <person name="Dacks J.B."/>
            <person name="Durnford D.G."/>
            <person name="Fast N.M."/>
            <person name="Green B.R."/>
            <person name="Grisdale C.J."/>
            <person name="Hempel F."/>
            <person name="Henrissat B."/>
            <person name="Hoppner M.P."/>
            <person name="Ishida K."/>
            <person name="Kim E."/>
            <person name="Koreny L."/>
            <person name="Kroth P.G."/>
            <person name="Liu Y."/>
            <person name="Malik S.B."/>
            <person name="Maier U.G."/>
            <person name="McRose D."/>
            <person name="Mock T."/>
            <person name="Neilson J.A."/>
            <person name="Onodera N.T."/>
            <person name="Poole A.M."/>
            <person name="Pritham E.J."/>
            <person name="Richards T.A."/>
            <person name="Rocap G."/>
            <person name="Roy S.W."/>
            <person name="Sarai C."/>
            <person name="Schaack S."/>
            <person name="Shirato S."/>
            <person name="Slamovits C.H."/>
            <person name="Spencer D.F."/>
            <person name="Suzuki S."/>
            <person name="Worden A.Z."/>
            <person name="Zauner S."/>
            <person name="Barry K."/>
            <person name="Bell C."/>
            <person name="Bharti A.K."/>
            <person name="Crow J.A."/>
            <person name="Grimwood J."/>
            <person name="Kramer R."/>
            <person name="Lindquist E."/>
            <person name="Lucas S."/>
            <person name="Salamov A."/>
            <person name="McFadden G.I."/>
            <person name="Lane C.E."/>
            <person name="Keeling P.J."/>
            <person name="Gray M.W."/>
            <person name="Grigoriev I.V."/>
            <person name="Archibald J.M."/>
        </authorList>
    </citation>
    <scope>NUCLEOTIDE SEQUENCE</scope>
    <source>
        <strain evidence="3 5">CCMP2712</strain>
    </source>
</reference>
<proteinExistence type="predicted"/>
<evidence type="ECO:0000313" key="5">
    <source>
        <dbReference type="Proteomes" id="UP000011087"/>
    </source>
</evidence>